<evidence type="ECO:0000313" key="3">
    <source>
        <dbReference type="Proteomes" id="UP000679307"/>
    </source>
</evidence>
<evidence type="ECO:0000313" key="2">
    <source>
        <dbReference type="EMBL" id="QVT78035.1"/>
    </source>
</evidence>
<organism evidence="2 3">
    <name type="scientific">Nocardioides aquaticus</name>
    <dbReference type="NCBI Taxonomy" id="160826"/>
    <lineage>
        <taxon>Bacteria</taxon>
        <taxon>Bacillati</taxon>
        <taxon>Actinomycetota</taxon>
        <taxon>Actinomycetes</taxon>
        <taxon>Propionibacteriales</taxon>
        <taxon>Nocardioidaceae</taxon>
        <taxon>Nocardioides</taxon>
    </lineage>
</organism>
<feature type="transmembrane region" description="Helical" evidence="1">
    <location>
        <begin position="80"/>
        <end position="102"/>
    </location>
</feature>
<gene>
    <name evidence="2" type="ORF">ENKNEFLB_00407</name>
</gene>
<accession>A0ABX8EDP8</accession>
<dbReference type="EMBL" id="CP075371">
    <property type="protein sequence ID" value="QVT78035.1"/>
    <property type="molecule type" value="Genomic_DNA"/>
</dbReference>
<feature type="transmembrane region" description="Helical" evidence="1">
    <location>
        <begin position="47"/>
        <end position="68"/>
    </location>
</feature>
<reference evidence="2 3" key="1">
    <citation type="submission" date="2021-05" db="EMBL/GenBank/DDBJ databases">
        <title>Complete genome of Nocardioides aquaticus KCTC 9944T isolated from meromictic and hypersaline Ekho Lake, Antarctica.</title>
        <authorList>
            <person name="Hwang K."/>
            <person name="Kim K.M."/>
            <person name="Choe H."/>
        </authorList>
    </citation>
    <scope>NUCLEOTIDE SEQUENCE [LARGE SCALE GENOMIC DNA]</scope>
    <source>
        <strain evidence="2 3">KCTC 9944</strain>
    </source>
</reference>
<evidence type="ECO:0008006" key="4">
    <source>
        <dbReference type="Google" id="ProtNLM"/>
    </source>
</evidence>
<keyword evidence="1" id="KW-0472">Membrane</keyword>
<name>A0ABX8EDP8_9ACTN</name>
<protein>
    <recommendedName>
        <fullName evidence="4">DUF485 domain-containing protein</fullName>
    </recommendedName>
</protein>
<proteinExistence type="predicted"/>
<dbReference type="Proteomes" id="UP000679307">
    <property type="component" value="Chromosome"/>
</dbReference>
<evidence type="ECO:0000256" key="1">
    <source>
        <dbReference type="SAM" id="Phobius"/>
    </source>
</evidence>
<keyword evidence="1" id="KW-0812">Transmembrane</keyword>
<sequence>MSEVPPRVRVTGPERRTAVRPRSSDLEEEASLEAVYLGSLLRAQLALAARVLLLLAVSVGSLPLLFLVDGVAGAEVAGVPLAWVLLGGLVYPWLVLLGWRYVRRAERNERDFAELTDRRAR</sequence>
<keyword evidence="1" id="KW-1133">Transmembrane helix</keyword>
<dbReference type="RefSeq" id="WP_214057672.1">
    <property type="nucleotide sequence ID" value="NZ_BAAAHS010000060.1"/>
</dbReference>
<keyword evidence="3" id="KW-1185">Reference proteome</keyword>